<keyword evidence="3" id="KW-0472">Membrane</keyword>
<evidence type="ECO:0000256" key="3">
    <source>
        <dbReference type="SAM" id="Phobius"/>
    </source>
</evidence>
<feature type="transmembrane region" description="Helical" evidence="3">
    <location>
        <begin position="870"/>
        <end position="892"/>
    </location>
</feature>
<feature type="transmembrane region" description="Helical" evidence="3">
    <location>
        <begin position="1109"/>
        <end position="1127"/>
    </location>
</feature>
<dbReference type="InterPro" id="IPR003961">
    <property type="entry name" value="FN3_dom"/>
</dbReference>
<feature type="domain" description="Cadherin" evidence="4">
    <location>
        <begin position="141"/>
        <end position="287"/>
    </location>
</feature>
<evidence type="ECO:0000313" key="6">
    <source>
        <dbReference type="EMBL" id="CAD2140253.1"/>
    </source>
</evidence>
<dbReference type="SUPFAM" id="SSF49265">
    <property type="entry name" value="Fibronectin type III"/>
    <property type="match status" value="1"/>
</dbReference>
<keyword evidence="3" id="KW-0812">Transmembrane</keyword>
<sequence length="1381" mass="156003">MQIKSLIILSISRLFLFRLFAAILFQPIYSSENFRQRRSQELYEVRVFEGAPIGTKATLNEAFDKALLPFNSCFAQMDSDLDWLDFDPLRLVFETISEMPQNNNSRPAQFAVLHLLCPTKKHSLHFSVHITRRNRHAPKFLESDYKFYAPIDLSVGAEIGRVQVQDQDPIIYNSQVQLSILLSSSSTPILGSQPRRSANNLINSDEEQSLHWDITKEGLIIVKRSLRQLRLYKPYQIRLLAIDFGSPQLFSLANVSVIPVSVSAPQNVRVNIANTHYQIFQWDLPTFGIPERFRLILKRKPSNKNEGENKLILHQQMIEPTETITMTRVRLLPGEQVELCIWSVDAEGETPSEIINFQTVENAPQCDGQCSSPNVGLPMCYFSSAHYLRQFRDSNGNLNCLCFAGFSGPQCDKLAQRVLEQYGGVDWPETVVNNSAFVPCPYNEDGRRLERSCGWDSQTEMPIWATASQQTSKQTEQRETGGGSCRTQSSVLVHLGVLANYGQRNEQTLSGLQSVMRFLSTLLQFPAFQINIHSAHFDAKIAEHVAQVLDVLATKNFSALGGIGNNNDNSSRLLRRQIADYTKEFARRLPNPFLLQSPSGGLQMRVWDILPSSSSSSQLSNDKDLFDDPNIFLEEKKEENSLKEDEDDDGGVQIGSCFVQPPKGRRNNYARIARAVCFKNATIALFPTLDEFEIISGNPVLMLEVRKSRNGQKRKRNEDGIISNLNTFPSELTEEISEENRDREPLLVGFRLPSISMSIEDEDNHTCAHYDQNAQIWSISGVVVLSRESRPTGQILLCEVYGLKSSGVFAALPDRLFAQTDLGLAKAFILFFENFGPTISAGFTIVLSLVLLFSFSIFKRSNRPKQQTDPAHLTLLLSFILLHFFHFLLLIRPQLSSNSSFLWWRWWPDSNILFLIFQLSLLSFTSSIALLTTSIYSRIVRLEVRTALKGKSRRARSLATLLFCLVLPLSLSVLTLILDGQILEGLDSDDPHLQPFNWIFGLFLLLPLIISLGIAMGFGAYSFWYANRLLAASFSSTTVPTTSASNWPTDSLESPSTNSISTTPLLLQRRLLHRLGKVSGLSWLLLLFPISNLLVLLQPTETLKSLALFILHLLTFICLYLFHFLLVKIQSKMPQQNNQLNGGGQLISNSSNGNGIYKNNNGNGNINQQQQQQLYFHQNGVGNNGINQNERMMLTIQEHGQLQPIAPGETLLYDRNNINNFNTTDNLSVKERHFMQHLFSRRHTNNQFNTSNNQLTPTPVQQRFSGTISTSIGAQDSSVMDSLGSLEDEKEGILISEEWGRSSRLQKNLLNQNLKLTSNIFAKSEEDEDEEIDGEEDLNAFLEDNNERNILKRNSKNLNEGDKQERQENNNQLSHPLVSVV</sequence>
<dbReference type="InterPro" id="IPR002126">
    <property type="entry name" value="Cadherin-like_dom"/>
</dbReference>
<feature type="domain" description="Fibronectin type-III" evidence="5">
    <location>
        <begin position="264"/>
        <end position="362"/>
    </location>
</feature>
<dbReference type="CDD" id="cd11304">
    <property type="entry name" value="Cadherin_repeat"/>
    <property type="match status" value="1"/>
</dbReference>
<keyword evidence="3" id="KW-1133">Transmembrane helix</keyword>
<protein>
    <submittedName>
        <fullName evidence="6">Uncharacterized protein</fullName>
    </submittedName>
</protein>
<evidence type="ECO:0000313" key="7">
    <source>
        <dbReference type="Proteomes" id="UP000580250"/>
    </source>
</evidence>
<keyword evidence="1" id="KW-0106">Calcium</keyword>
<evidence type="ECO:0000256" key="2">
    <source>
        <dbReference type="SAM" id="MobiDB-lite"/>
    </source>
</evidence>
<feature type="compositionally biased region" description="Basic and acidic residues" evidence="2">
    <location>
        <begin position="1359"/>
        <end position="1368"/>
    </location>
</feature>
<accession>A0A6V7TZB2</accession>
<feature type="transmembrane region" description="Helical" evidence="3">
    <location>
        <begin position="998"/>
        <end position="1024"/>
    </location>
</feature>
<feature type="region of interest" description="Disordered" evidence="2">
    <location>
        <begin position="1353"/>
        <end position="1381"/>
    </location>
</feature>
<dbReference type="GO" id="GO:0007156">
    <property type="term" value="P:homophilic cell adhesion via plasma membrane adhesion molecules"/>
    <property type="evidence" value="ECO:0007669"/>
    <property type="project" value="InterPro"/>
</dbReference>
<dbReference type="PROSITE" id="PS50853">
    <property type="entry name" value="FN3"/>
    <property type="match status" value="1"/>
</dbReference>
<feature type="transmembrane region" description="Helical" evidence="3">
    <location>
        <begin position="839"/>
        <end position="858"/>
    </location>
</feature>
<dbReference type="Gene3D" id="2.60.40.60">
    <property type="entry name" value="Cadherins"/>
    <property type="match status" value="1"/>
</dbReference>
<comment type="caution">
    <text evidence="6">The sequence shown here is derived from an EMBL/GenBank/DDBJ whole genome shotgun (WGS) entry which is preliminary data.</text>
</comment>
<reference evidence="6 7" key="1">
    <citation type="submission" date="2020-08" db="EMBL/GenBank/DDBJ databases">
        <authorList>
            <person name="Koutsovoulos G."/>
            <person name="Danchin GJ E."/>
        </authorList>
    </citation>
    <scope>NUCLEOTIDE SEQUENCE [LARGE SCALE GENOMIC DNA]</scope>
</reference>
<dbReference type="SUPFAM" id="SSF49313">
    <property type="entry name" value="Cadherin-like"/>
    <property type="match status" value="1"/>
</dbReference>
<feature type="transmembrane region" description="Helical" evidence="3">
    <location>
        <begin position="912"/>
        <end position="937"/>
    </location>
</feature>
<organism evidence="6 7">
    <name type="scientific">Meloidogyne enterolobii</name>
    <name type="common">Root-knot nematode worm</name>
    <name type="synonym">Meloidogyne mayaguensis</name>
    <dbReference type="NCBI Taxonomy" id="390850"/>
    <lineage>
        <taxon>Eukaryota</taxon>
        <taxon>Metazoa</taxon>
        <taxon>Ecdysozoa</taxon>
        <taxon>Nematoda</taxon>
        <taxon>Chromadorea</taxon>
        <taxon>Rhabditida</taxon>
        <taxon>Tylenchina</taxon>
        <taxon>Tylenchomorpha</taxon>
        <taxon>Tylenchoidea</taxon>
        <taxon>Meloidogynidae</taxon>
        <taxon>Meloidogyninae</taxon>
        <taxon>Meloidogyne</taxon>
    </lineage>
</organism>
<evidence type="ECO:0000259" key="4">
    <source>
        <dbReference type="PROSITE" id="PS50268"/>
    </source>
</evidence>
<dbReference type="Proteomes" id="UP000580250">
    <property type="component" value="Unassembled WGS sequence"/>
</dbReference>
<feature type="transmembrane region" description="Helical" evidence="3">
    <location>
        <begin position="1078"/>
        <end position="1097"/>
    </location>
</feature>
<gene>
    <name evidence="6" type="ORF">MENT_LOCUS6425</name>
</gene>
<name>A0A6V7TZB2_MELEN</name>
<evidence type="ECO:0000259" key="5">
    <source>
        <dbReference type="PROSITE" id="PS50853"/>
    </source>
</evidence>
<proteinExistence type="predicted"/>
<dbReference type="InterPro" id="IPR036116">
    <property type="entry name" value="FN3_sf"/>
</dbReference>
<dbReference type="GO" id="GO:0005509">
    <property type="term" value="F:calcium ion binding"/>
    <property type="evidence" value="ECO:0007669"/>
    <property type="project" value="UniProtKB-UniRule"/>
</dbReference>
<dbReference type="InterPro" id="IPR015919">
    <property type="entry name" value="Cadherin-like_sf"/>
</dbReference>
<dbReference type="OrthoDB" id="5795156at2759"/>
<dbReference type="EMBL" id="CAJEWN010000025">
    <property type="protein sequence ID" value="CAD2140253.1"/>
    <property type="molecule type" value="Genomic_DNA"/>
</dbReference>
<dbReference type="PROSITE" id="PS50268">
    <property type="entry name" value="CADHERIN_2"/>
    <property type="match status" value="1"/>
</dbReference>
<dbReference type="GO" id="GO:0016020">
    <property type="term" value="C:membrane"/>
    <property type="evidence" value="ECO:0007669"/>
    <property type="project" value="InterPro"/>
</dbReference>
<feature type="transmembrane region" description="Helical" evidence="3">
    <location>
        <begin position="958"/>
        <end position="978"/>
    </location>
</feature>
<evidence type="ECO:0000256" key="1">
    <source>
        <dbReference type="PROSITE-ProRule" id="PRU00043"/>
    </source>
</evidence>